<dbReference type="STRING" id="698762.SAMN00808754_2734"/>
<dbReference type="SUPFAM" id="SSF54862">
    <property type="entry name" value="4Fe-4S ferredoxins"/>
    <property type="match status" value="1"/>
</dbReference>
<dbReference type="RefSeq" id="WP_084666439.1">
    <property type="nucleotide sequence ID" value="NZ_LT838272.1"/>
</dbReference>
<evidence type="ECO:0000256" key="5">
    <source>
        <dbReference type="ARBA" id="ARBA00022982"/>
    </source>
</evidence>
<keyword evidence="4" id="KW-0677">Repeat</keyword>
<keyword evidence="6" id="KW-0408">Iron</keyword>
<dbReference type="Proteomes" id="UP000192569">
    <property type="component" value="Chromosome I"/>
</dbReference>
<dbReference type="GO" id="GO:0046872">
    <property type="term" value="F:metal ion binding"/>
    <property type="evidence" value="ECO:0007669"/>
    <property type="project" value="UniProtKB-KW"/>
</dbReference>
<name>A0A1W1W0R2_9FIRM</name>
<dbReference type="EMBL" id="LT838272">
    <property type="protein sequence ID" value="SMB99080.1"/>
    <property type="molecule type" value="Genomic_DNA"/>
</dbReference>
<protein>
    <submittedName>
        <fullName evidence="9">Carbon-monoxide dehydrogenase iron sulfur subunit</fullName>
    </submittedName>
</protein>
<dbReference type="CDD" id="cd10563">
    <property type="entry name" value="CooF_like"/>
    <property type="match status" value="1"/>
</dbReference>
<evidence type="ECO:0000256" key="3">
    <source>
        <dbReference type="ARBA" id="ARBA00022723"/>
    </source>
</evidence>
<dbReference type="OrthoDB" id="9810688at2"/>
<dbReference type="Pfam" id="PF13247">
    <property type="entry name" value="Fer4_11"/>
    <property type="match status" value="1"/>
</dbReference>
<dbReference type="InterPro" id="IPR017900">
    <property type="entry name" value="4Fe4S_Fe_S_CS"/>
</dbReference>
<sequence>MKEIMIDAERCNGCLTCTLACAAAHSLSQTILGALTEKVPSRIQVLPVKGKAIPLMCRHCEEPACVDACMTGAMQKDPVTGIVTNEGNEQTCVGCWMCIMACPYGAITQHPAKKIALKCDRCKGRKVPACVEACPNNALQFVEVDTFARERAMRAAVALAALG</sequence>
<evidence type="ECO:0000313" key="9">
    <source>
        <dbReference type="EMBL" id="SMB99080.1"/>
    </source>
</evidence>
<dbReference type="AlphaFoldDB" id="A0A1W1W0R2"/>
<feature type="domain" description="4Fe-4S ferredoxin-type" evidence="8">
    <location>
        <begin position="2"/>
        <end position="30"/>
    </location>
</feature>
<dbReference type="PROSITE" id="PS00198">
    <property type="entry name" value="4FE4S_FER_1"/>
    <property type="match status" value="1"/>
</dbReference>
<dbReference type="PANTHER" id="PTHR43177">
    <property type="entry name" value="PROTEIN NRFC"/>
    <property type="match status" value="1"/>
</dbReference>
<evidence type="ECO:0000259" key="8">
    <source>
        <dbReference type="PROSITE" id="PS51379"/>
    </source>
</evidence>
<dbReference type="InterPro" id="IPR050954">
    <property type="entry name" value="ET_IronSulfur_Cluster-Binding"/>
</dbReference>
<keyword evidence="7" id="KW-0411">Iron-sulfur</keyword>
<reference evidence="9 10" key="1">
    <citation type="submission" date="2017-04" db="EMBL/GenBank/DDBJ databases">
        <authorList>
            <person name="Afonso C.L."/>
            <person name="Miller P.J."/>
            <person name="Scott M.A."/>
            <person name="Spackman E."/>
            <person name="Goraichik I."/>
            <person name="Dimitrov K.M."/>
            <person name="Suarez D.L."/>
            <person name="Swayne D.E."/>
        </authorList>
    </citation>
    <scope>NUCLEOTIDE SEQUENCE [LARGE SCALE GENOMIC DNA]</scope>
    <source>
        <strain evidence="9 10">ToBE</strain>
    </source>
</reference>
<evidence type="ECO:0000313" key="10">
    <source>
        <dbReference type="Proteomes" id="UP000192569"/>
    </source>
</evidence>
<keyword evidence="3" id="KW-0479">Metal-binding</keyword>
<feature type="domain" description="4Fe-4S ferredoxin-type" evidence="8">
    <location>
        <begin position="113"/>
        <end position="144"/>
    </location>
</feature>
<dbReference type="GO" id="GO:0051539">
    <property type="term" value="F:4 iron, 4 sulfur cluster binding"/>
    <property type="evidence" value="ECO:0007669"/>
    <property type="project" value="UniProtKB-KW"/>
</dbReference>
<evidence type="ECO:0000256" key="7">
    <source>
        <dbReference type="ARBA" id="ARBA00023014"/>
    </source>
</evidence>
<keyword evidence="10" id="KW-1185">Reference proteome</keyword>
<feature type="domain" description="4Fe-4S ferredoxin-type" evidence="8">
    <location>
        <begin position="83"/>
        <end position="112"/>
    </location>
</feature>
<keyword evidence="5" id="KW-0249">Electron transport</keyword>
<dbReference type="PROSITE" id="PS51379">
    <property type="entry name" value="4FE4S_FER_2"/>
    <property type="match status" value="3"/>
</dbReference>
<evidence type="ECO:0000256" key="4">
    <source>
        <dbReference type="ARBA" id="ARBA00022737"/>
    </source>
</evidence>
<evidence type="ECO:0000256" key="6">
    <source>
        <dbReference type="ARBA" id="ARBA00023004"/>
    </source>
</evidence>
<gene>
    <name evidence="9" type="ORF">SAMN00808754_2734</name>
</gene>
<evidence type="ECO:0000256" key="2">
    <source>
        <dbReference type="ARBA" id="ARBA00022485"/>
    </source>
</evidence>
<dbReference type="Pfam" id="PF12800">
    <property type="entry name" value="Fer4_4"/>
    <property type="match status" value="1"/>
</dbReference>
<keyword evidence="1" id="KW-0813">Transport</keyword>
<dbReference type="PANTHER" id="PTHR43177:SF5">
    <property type="entry name" value="ANAEROBIC DIMETHYL SULFOXIDE REDUCTASE CHAIN B-RELATED"/>
    <property type="match status" value="1"/>
</dbReference>
<keyword evidence="2" id="KW-0004">4Fe-4S</keyword>
<dbReference type="InterPro" id="IPR017896">
    <property type="entry name" value="4Fe4S_Fe-S-bd"/>
</dbReference>
<organism evidence="9 10">
    <name type="scientific">Thermanaeromonas toyohensis ToBE</name>
    <dbReference type="NCBI Taxonomy" id="698762"/>
    <lineage>
        <taxon>Bacteria</taxon>
        <taxon>Bacillati</taxon>
        <taxon>Bacillota</taxon>
        <taxon>Clostridia</taxon>
        <taxon>Neomoorellales</taxon>
        <taxon>Neomoorellaceae</taxon>
        <taxon>Thermanaeromonas</taxon>
    </lineage>
</organism>
<proteinExistence type="predicted"/>
<dbReference type="Gene3D" id="3.30.70.20">
    <property type="match status" value="2"/>
</dbReference>
<evidence type="ECO:0000256" key="1">
    <source>
        <dbReference type="ARBA" id="ARBA00022448"/>
    </source>
</evidence>
<accession>A0A1W1W0R2</accession>